<evidence type="ECO:0000313" key="11">
    <source>
        <dbReference type="EMBL" id="PSR76220.1"/>
    </source>
</evidence>
<keyword evidence="12" id="KW-1185">Reference proteome</keyword>
<feature type="compositionally biased region" description="Polar residues" evidence="7">
    <location>
        <begin position="1145"/>
        <end position="1155"/>
    </location>
</feature>
<evidence type="ECO:0000256" key="7">
    <source>
        <dbReference type="SAM" id="MobiDB-lite"/>
    </source>
</evidence>
<dbReference type="GO" id="GO:0051864">
    <property type="term" value="F:histone H3K36 demethylase activity"/>
    <property type="evidence" value="ECO:0007669"/>
    <property type="project" value="TreeGrafter"/>
</dbReference>
<dbReference type="SMART" id="SM00558">
    <property type="entry name" value="JmjC"/>
    <property type="match status" value="1"/>
</dbReference>
<dbReference type="InterPro" id="IPR003349">
    <property type="entry name" value="JmjN"/>
</dbReference>
<dbReference type="EC" id="1.14.11.66" evidence="2"/>
<dbReference type="Gene3D" id="3.30.40.10">
    <property type="entry name" value="Zinc/RING finger domain, C3HC4 (zinc finger)"/>
    <property type="match status" value="1"/>
</dbReference>
<comment type="caution">
    <text evidence="11">The sequence shown here is derived from an EMBL/GenBank/DDBJ whole genome shotgun (WGS) entry which is preliminary data.</text>
</comment>
<feature type="domain" description="JmjN" evidence="8">
    <location>
        <begin position="59"/>
        <end position="100"/>
    </location>
</feature>
<dbReference type="EMBL" id="MLYV02000858">
    <property type="protein sequence ID" value="PSR76220.1"/>
    <property type="molecule type" value="Genomic_DNA"/>
</dbReference>
<dbReference type="PROSITE" id="PS51183">
    <property type="entry name" value="JMJN"/>
    <property type="match status" value="1"/>
</dbReference>
<feature type="region of interest" description="Disordered" evidence="7">
    <location>
        <begin position="1"/>
        <end position="49"/>
    </location>
</feature>
<gene>
    <name evidence="11" type="ORF">PHLCEN_2v8585</name>
</gene>
<organism evidence="11 12">
    <name type="scientific">Hermanssonia centrifuga</name>
    <dbReference type="NCBI Taxonomy" id="98765"/>
    <lineage>
        <taxon>Eukaryota</taxon>
        <taxon>Fungi</taxon>
        <taxon>Dikarya</taxon>
        <taxon>Basidiomycota</taxon>
        <taxon>Agaricomycotina</taxon>
        <taxon>Agaricomycetes</taxon>
        <taxon>Polyporales</taxon>
        <taxon>Meruliaceae</taxon>
        <taxon>Hermanssonia</taxon>
    </lineage>
</organism>
<dbReference type="STRING" id="98765.A0A2R6NT84"/>
<feature type="compositionally biased region" description="Basic residues" evidence="7">
    <location>
        <begin position="571"/>
        <end position="580"/>
    </location>
</feature>
<dbReference type="GO" id="GO:0000785">
    <property type="term" value="C:chromatin"/>
    <property type="evidence" value="ECO:0007669"/>
    <property type="project" value="TreeGrafter"/>
</dbReference>
<feature type="compositionally biased region" description="Low complexity" evidence="7">
    <location>
        <begin position="1"/>
        <end position="15"/>
    </location>
</feature>
<feature type="domain" description="PHD-type" evidence="10">
    <location>
        <begin position="639"/>
        <end position="766"/>
    </location>
</feature>
<accession>A0A2R6NT84</accession>
<comment type="catalytic activity">
    <reaction evidence="6">
        <text>N(6),N(6),N(6)-trimethyl-L-lysyl(9)-[histone H3] + 2 2-oxoglutarate + 2 O2 = N(6)-methyl-L-lysyl(9)-[histone H3] + 2 formaldehyde + 2 succinate + 2 CO2</text>
        <dbReference type="Rhea" id="RHEA:60200"/>
        <dbReference type="Rhea" id="RHEA-COMP:15538"/>
        <dbReference type="Rhea" id="RHEA-COMP:15542"/>
        <dbReference type="ChEBI" id="CHEBI:15379"/>
        <dbReference type="ChEBI" id="CHEBI:16526"/>
        <dbReference type="ChEBI" id="CHEBI:16810"/>
        <dbReference type="ChEBI" id="CHEBI:16842"/>
        <dbReference type="ChEBI" id="CHEBI:30031"/>
        <dbReference type="ChEBI" id="CHEBI:61929"/>
        <dbReference type="ChEBI" id="CHEBI:61961"/>
        <dbReference type="EC" id="1.14.11.66"/>
    </reaction>
</comment>
<feature type="region of interest" description="Disordered" evidence="7">
    <location>
        <begin position="953"/>
        <end position="972"/>
    </location>
</feature>
<evidence type="ECO:0000256" key="3">
    <source>
        <dbReference type="ARBA" id="ARBA00022723"/>
    </source>
</evidence>
<reference evidence="11 12" key="1">
    <citation type="submission" date="2018-02" db="EMBL/GenBank/DDBJ databases">
        <title>Genome sequence of the basidiomycete white-rot fungus Phlebia centrifuga.</title>
        <authorList>
            <person name="Granchi Z."/>
            <person name="Peng M."/>
            <person name="de Vries R.P."/>
            <person name="Hilden K."/>
            <person name="Makela M.R."/>
            <person name="Grigoriev I."/>
            <person name="Riley R."/>
        </authorList>
    </citation>
    <scope>NUCLEOTIDE SEQUENCE [LARGE SCALE GENOMIC DNA]</scope>
    <source>
        <strain evidence="11 12">FBCC195</strain>
    </source>
</reference>
<evidence type="ECO:0000256" key="1">
    <source>
        <dbReference type="ARBA" id="ARBA00009711"/>
    </source>
</evidence>
<feature type="region of interest" description="Disordered" evidence="7">
    <location>
        <begin position="905"/>
        <end position="943"/>
    </location>
</feature>
<feature type="compositionally biased region" description="Low complexity" evidence="7">
    <location>
        <begin position="1065"/>
        <end position="1081"/>
    </location>
</feature>
<feature type="region of interest" description="Disordered" evidence="7">
    <location>
        <begin position="1010"/>
        <end position="1092"/>
    </location>
</feature>
<dbReference type="GO" id="GO:0010468">
    <property type="term" value="P:regulation of gene expression"/>
    <property type="evidence" value="ECO:0007669"/>
    <property type="project" value="TreeGrafter"/>
</dbReference>
<dbReference type="InterPro" id="IPR003347">
    <property type="entry name" value="JmjC_dom"/>
</dbReference>
<dbReference type="OrthoDB" id="9547406at2759"/>
<sequence length="1214" mass="134022">MASSASATPSLTPSRSPTPEPPIQPDHFYGNDIQLPPSPSSDGRTWLDPNDDLFAQRGIPVFKPTMDEFRDFEGYMNKIECWGNKSGIVKVIPPKEWTDSLPPVNPQLANVKLKNPIEQQMMGHAGLFRQQNIEKRKIMSVREWAELCSKEEFRGPGVDDIGLHARATNGTAKVKTRRGRRKTRDSETAEPEMTPDVMVKEEDEEHVGLSITRVVDEEAEVKSLASPPESARASTTPTVPEVEVSILPLSTDDPTSIDINHRLSIPPPVDSCTPQSPALDDPKEPEAEEQKPKPKGRRNVHTKEAREAALAQRAVKDEAFLEDFDPHSDWLPSNTSQFDYTPELCKELERRYWRNCGLGKPAWYGADMQGSLFTDATTSWNVAHLPSALSRLLPASDQGLPGVNTPYLYFGMWRATFAWHVEDMDLFSINYIHFGAPKFWYAIPQARAGSLEQTMKGYFPKDTSQCPQFLRHKSYLASPKVLSQSSCRPNHLVQQAGEFVITFPRGYHAGFNLGFNCAESVNFALNSWLDLGRVAKACQCVDFSVRIDVDQLLYDRAIERIKADEEATKVAKAKPSRKRKADGADGPKPKKPRTKSVKKEQGAVPLPSPLKIAASKVTLKLGPKPKEPDVFPCCLCVSTNREGLLRVHDPPVWQKEGESGESSSTATEWMAHEECAHVVPETWVDDMVANLPDGSKEAQRLVFGVDAIVKDRWNLKCNACTKTRQKAHGAPIQCTKGKCPKAYHVSCARDGPNLGIVYKVIQEIEKEVLLIDPGQPAEASGANAPSVGVPENENPMHIEHDPGSEIATPQVLKLIRKFEVQLLCPQHNPVITEAKKTAKQDRIRSELLALPPMTRIKLRVSAGVFEVSLLRVIEETKSVEVLWDRGLKREFKWGSVVFGSTESVVGHKPMMPAPEPDRSLAMTPASQPSRLGFPPLGSSGSLEVRSSHQYNTYYSQHPGASGPIASSSTSSYTQSYPQTYPVQYQQSPSYTQRGPLYPYPSTSWTYPYGGHHSALAHNPQGQSYAQQQHPSQPPNSHPQYPVAQPNGSSQYHGGNIPYAASPYAQYPSTQPSSHSSGQSDQATHNNNGQRPAYTAMTYQPYSAYGSHPVSANRTVHYRGPALSSHNANGELRWQQPYEGPKLSDTDPSMGTATTPSDEHAGIVRPATQDSQPEGLPGTPEIKHQPESKGHEYTPVVASPYMSSLQPPTVAISSQ</sequence>
<dbReference type="PANTHER" id="PTHR10694:SF7">
    <property type="entry name" value="[HISTONE H3]-TRIMETHYL-L-LYSINE(9) DEMETHYLASE"/>
    <property type="match status" value="1"/>
</dbReference>
<evidence type="ECO:0000256" key="6">
    <source>
        <dbReference type="ARBA" id="ARBA00049349"/>
    </source>
</evidence>
<evidence type="ECO:0000259" key="8">
    <source>
        <dbReference type="PROSITE" id="PS51183"/>
    </source>
</evidence>
<dbReference type="PROSITE" id="PS51184">
    <property type="entry name" value="JMJC"/>
    <property type="match status" value="1"/>
</dbReference>
<dbReference type="PROSITE" id="PS51805">
    <property type="entry name" value="EPHD"/>
    <property type="match status" value="1"/>
</dbReference>
<keyword evidence="3" id="KW-0479">Metal-binding</keyword>
<dbReference type="GO" id="GO:0140684">
    <property type="term" value="F:histone H3K9me2/H3K9me3 demethylase activity"/>
    <property type="evidence" value="ECO:0007669"/>
    <property type="project" value="UniProtKB-EC"/>
</dbReference>
<feature type="compositionally biased region" description="Basic and acidic residues" evidence="7">
    <location>
        <begin position="280"/>
        <end position="292"/>
    </location>
</feature>
<evidence type="ECO:0000256" key="2">
    <source>
        <dbReference type="ARBA" id="ARBA00012900"/>
    </source>
</evidence>
<feature type="domain" description="JmjC" evidence="9">
    <location>
        <begin position="374"/>
        <end position="540"/>
    </location>
</feature>
<dbReference type="PANTHER" id="PTHR10694">
    <property type="entry name" value="LYSINE-SPECIFIC DEMETHYLASE"/>
    <property type="match status" value="1"/>
</dbReference>
<keyword evidence="5" id="KW-0862">Zinc</keyword>
<dbReference type="InterPro" id="IPR034732">
    <property type="entry name" value="EPHD"/>
</dbReference>
<evidence type="ECO:0000259" key="10">
    <source>
        <dbReference type="PROSITE" id="PS51805"/>
    </source>
</evidence>
<dbReference type="SMART" id="SM00545">
    <property type="entry name" value="JmjN"/>
    <property type="match status" value="1"/>
</dbReference>
<name>A0A2R6NT84_9APHY</name>
<dbReference type="InterPro" id="IPR013083">
    <property type="entry name" value="Znf_RING/FYVE/PHD"/>
</dbReference>
<feature type="region of interest" description="Disordered" evidence="7">
    <location>
        <begin position="566"/>
        <end position="602"/>
    </location>
</feature>
<dbReference type="Gene3D" id="2.60.120.650">
    <property type="entry name" value="Cupin"/>
    <property type="match status" value="2"/>
</dbReference>
<feature type="compositionally biased region" description="Basic and acidic residues" evidence="7">
    <location>
        <begin position="1180"/>
        <end position="1191"/>
    </location>
</feature>
<evidence type="ECO:0000313" key="12">
    <source>
        <dbReference type="Proteomes" id="UP000186601"/>
    </source>
</evidence>
<feature type="compositionally biased region" description="Basic residues" evidence="7">
    <location>
        <begin position="174"/>
        <end position="183"/>
    </location>
</feature>
<evidence type="ECO:0000259" key="9">
    <source>
        <dbReference type="PROSITE" id="PS51184"/>
    </source>
</evidence>
<keyword evidence="4" id="KW-0863">Zinc-finger</keyword>
<proteinExistence type="inferred from homology"/>
<dbReference type="Pfam" id="PF13771">
    <property type="entry name" value="zf-HC5HC2H"/>
    <property type="match status" value="1"/>
</dbReference>
<dbReference type="Pfam" id="PF02375">
    <property type="entry name" value="JmjN"/>
    <property type="match status" value="1"/>
</dbReference>
<dbReference type="SUPFAM" id="SSF51197">
    <property type="entry name" value="Clavaminate synthase-like"/>
    <property type="match status" value="1"/>
</dbReference>
<evidence type="ECO:0000256" key="5">
    <source>
        <dbReference type="ARBA" id="ARBA00022833"/>
    </source>
</evidence>
<dbReference type="Pfam" id="PF02373">
    <property type="entry name" value="JmjC"/>
    <property type="match status" value="1"/>
</dbReference>
<comment type="similarity">
    <text evidence="1">Belongs to the JHDM3 histone demethylase family.</text>
</comment>
<feature type="region of interest" description="Disordered" evidence="7">
    <location>
        <begin position="170"/>
        <end position="205"/>
    </location>
</feature>
<dbReference type="GO" id="GO:0005634">
    <property type="term" value="C:nucleus"/>
    <property type="evidence" value="ECO:0007669"/>
    <property type="project" value="TreeGrafter"/>
</dbReference>
<feature type="region of interest" description="Disordered" evidence="7">
    <location>
        <begin position="219"/>
        <end position="304"/>
    </location>
</feature>
<dbReference type="Proteomes" id="UP000186601">
    <property type="component" value="Unassembled WGS sequence"/>
</dbReference>
<evidence type="ECO:0000256" key="4">
    <source>
        <dbReference type="ARBA" id="ARBA00022771"/>
    </source>
</evidence>
<dbReference type="AlphaFoldDB" id="A0A2R6NT84"/>
<dbReference type="GO" id="GO:0008270">
    <property type="term" value="F:zinc ion binding"/>
    <property type="evidence" value="ECO:0007669"/>
    <property type="project" value="UniProtKB-KW"/>
</dbReference>
<protein>
    <recommendedName>
        <fullName evidence="2">[histone H3]-trimethyl-L-lysine(9) demethylase</fullName>
        <ecNumber evidence="2">1.14.11.66</ecNumber>
    </recommendedName>
</protein>
<feature type="region of interest" description="Disordered" evidence="7">
    <location>
        <begin position="1135"/>
        <end position="1191"/>
    </location>
</feature>
<dbReference type="CDD" id="cd15571">
    <property type="entry name" value="ePHD"/>
    <property type="match status" value="1"/>
</dbReference>